<dbReference type="RefSeq" id="XP_023563799.1">
    <property type="nucleotide sequence ID" value="XM_023708031.1"/>
</dbReference>
<dbReference type="GeneID" id="101589936"/>
<dbReference type="CTD" id="102895117"/>
<dbReference type="OrthoDB" id="9809430at2759"/>
<keyword evidence="3" id="KW-1185">Reference proteome</keyword>
<dbReference type="Proteomes" id="UP000515203">
    <property type="component" value="Unplaced"/>
</dbReference>
<organism evidence="3 4">
    <name type="scientific">Octodon degus</name>
    <name type="common">Degu</name>
    <name type="synonym">Sciurus degus</name>
    <dbReference type="NCBI Taxonomy" id="10160"/>
    <lineage>
        <taxon>Eukaryota</taxon>
        <taxon>Metazoa</taxon>
        <taxon>Chordata</taxon>
        <taxon>Craniata</taxon>
        <taxon>Vertebrata</taxon>
        <taxon>Euteleostomi</taxon>
        <taxon>Mammalia</taxon>
        <taxon>Eutheria</taxon>
        <taxon>Euarchontoglires</taxon>
        <taxon>Glires</taxon>
        <taxon>Rodentia</taxon>
        <taxon>Hystricomorpha</taxon>
        <taxon>Octodontidae</taxon>
        <taxon>Octodon</taxon>
    </lineage>
</organism>
<proteinExistence type="predicted"/>
<evidence type="ECO:0000313" key="3">
    <source>
        <dbReference type="Proteomes" id="UP000515203"/>
    </source>
</evidence>
<accession>A0A6P6DUN6</accession>
<protein>
    <submittedName>
        <fullName evidence="4">Uncharacterized protein C19orf18 homolog</fullName>
    </submittedName>
</protein>
<dbReference type="PANTHER" id="PTHR38000">
    <property type="entry name" value="RIKEN CDNA 2900092C05"/>
    <property type="match status" value="1"/>
</dbReference>
<name>A0A6P6DUN6_OCTDE</name>
<dbReference type="FunCoup" id="A0A6P6DUN6">
    <property type="interactions" value="1"/>
</dbReference>
<feature type="transmembrane region" description="Helical" evidence="2">
    <location>
        <begin position="47"/>
        <end position="72"/>
    </location>
</feature>
<dbReference type="PANTHER" id="PTHR38000:SF1">
    <property type="entry name" value="RIKEN CDNA 2900092C05 GENE"/>
    <property type="match status" value="1"/>
</dbReference>
<keyword evidence="2" id="KW-0812">Transmembrane</keyword>
<keyword evidence="2" id="KW-1133">Transmembrane helix</keyword>
<evidence type="ECO:0000256" key="1">
    <source>
        <dbReference type="SAM" id="MobiDB-lite"/>
    </source>
</evidence>
<reference evidence="4" key="1">
    <citation type="submission" date="2025-08" db="UniProtKB">
        <authorList>
            <consortium name="RefSeq"/>
        </authorList>
    </citation>
    <scope>IDENTIFICATION</scope>
</reference>
<dbReference type="InParanoid" id="A0A6P6DUN6"/>
<dbReference type="InterPro" id="IPR037549">
    <property type="entry name" value="C19orf18"/>
</dbReference>
<evidence type="ECO:0000313" key="4">
    <source>
        <dbReference type="RefSeq" id="XP_023563799.1"/>
    </source>
</evidence>
<dbReference type="Pfam" id="PF17686">
    <property type="entry name" value="DUF5534"/>
    <property type="match status" value="1"/>
</dbReference>
<sequence length="164" mass="18583">MKLLRNKDNVKKDDTPELTKNHHGLIAHSLAAKSGNWNRAIIPHRPALVQVIIVACIAFGIAIACGIIAFCVTHQMVKAEERQQLTLLYENVQIPPLGDQEGSEDSGPEESTHLLPENENELGKFIISVIRSKRRENIEKKKWKKEQQLVKERNSIHKAKMENP</sequence>
<dbReference type="AlphaFoldDB" id="A0A6P6DUN6"/>
<gene>
    <name evidence="4" type="primary">CUNH19orf18</name>
</gene>
<keyword evidence="2" id="KW-0472">Membrane</keyword>
<evidence type="ECO:0000256" key="2">
    <source>
        <dbReference type="SAM" id="Phobius"/>
    </source>
</evidence>
<feature type="region of interest" description="Disordered" evidence="1">
    <location>
        <begin position="96"/>
        <end position="119"/>
    </location>
</feature>